<evidence type="ECO:0000313" key="7">
    <source>
        <dbReference type="Proteomes" id="UP000199296"/>
    </source>
</evidence>
<accession>A0A1G7ZAP7</accession>
<dbReference type="InterPro" id="IPR033764">
    <property type="entry name" value="Sdr_B"/>
</dbReference>
<dbReference type="RefSeq" id="WP_093370229.1">
    <property type="nucleotide sequence ID" value="NZ_FNCW01000021.1"/>
</dbReference>
<evidence type="ECO:0000256" key="1">
    <source>
        <dbReference type="ARBA" id="ARBA00004613"/>
    </source>
</evidence>
<keyword evidence="3" id="KW-0732">Signal</keyword>
<dbReference type="Pfam" id="PF17210">
    <property type="entry name" value="SdrD_B"/>
    <property type="match status" value="1"/>
</dbReference>
<organism evidence="6 7">
    <name type="scientific">Psychroflexus sediminis</name>
    <dbReference type="NCBI Taxonomy" id="470826"/>
    <lineage>
        <taxon>Bacteria</taxon>
        <taxon>Pseudomonadati</taxon>
        <taxon>Bacteroidota</taxon>
        <taxon>Flavobacteriia</taxon>
        <taxon>Flavobacteriales</taxon>
        <taxon>Flavobacteriaceae</taxon>
        <taxon>Psychroflexus</taxon>
    </lineage>
</organism>
<keyword evidence="7" id="KW-1185">Reference proteome</keyword>
<name>A0A1G7ZAP7_9FLAO</name>
<dbReference type="Proteomes" id="UP000199296">
    <property type="component" value="Unassembled WGS sequence"/>
</dbReference>
<dbReference type="OrthoDB" id="1391086at2"/>
<reference evidence="6 7" key="1">
    <citation type="submission" date="2016-10" db="EMBL/GenBank/DDBJ databases">
        <authorList>
            <person name="de Groot N.N."/>
        </authorList>
    </citation>
    <scope>NUCLEOTIDE SEQUENCE [LARGE SCALE GENOMIC DNA]</scope>
    <source>
        <strain evidence="6 7">DSM 19803</strain>
    </source>
</reference>
<protein>
    <submittedName>
        <fullName evidence="6">C-terminal domain of CHU protein family protein</fullName>
    </submittedName>
</protein>
<evidence type="ECO:0000256" key="2">
    <source>
        <dbReference type="ARBA" id="ARBA00022525"/>
    </source>
</evidence>
<dbReference type="SUPFAM" id="SSF117074">
    <property type="entry name" value="Hypothetical protein PA1324"/>
    <property type="match status" value="8"/>
</dbReference>
<dbReference type="Gene3D" id="2.60.40.10">
    <property type="entry name" value="Immunoglobulins"/>
    <property type="match status" value="11"/>
</dbReference>
<feature type="region of interest" description="Disordered" evidence="4">
    <location>
        <begin position="618"/>
        <end position="639"/>
    </location>
</feature>
<dbReference type="Pfam" id="PF13585">
    <property type="entry name" value="CHU_C"/>
    <property type="match status" value="1"/>
</dbReference>
<dbReference type="STRING" id="470826.SAMN04488027_1215"/>
<comment type="subcellular location">
    <subcellularLocation>
        <location evidence="1">Secreted</location>
    </subcellularLocation>
</comment>
<dbReference type="GO" id="GO:0005576">
    <property type="term" value="C:extracellular region"/>
    <property type="evidence" value="ECO:0007669"/>
    <property type="project" value="UniProtKB-SubCell"/>
</dbReference>
<evidence type="ECO:0000259" key="5">
    <source>
        <dbReference type="Pfam" id="PF17210"/>
    </source>
</evidence>
<evidence type="ECO:0000313" key="6">
    <source>
        <dbReference type="EMBL" id="SDH05626.1"/>
    </source>
</evidence>
<feature type="region of interest" description="Disordered" evidence="4">
    <location>
        <begin position="216"/>
        <end position="235"/>
    </location>
</feature>
<dbReference type="InterPro" id="IPR013783">
    <property type="entry name" value="Ig-like_fold"/>
</dbReference>
<dbReference type="InterPro" id="IPR051417">
    <property type="entry name" value="SDr/BOS_complex"/>
</dbReference>
<keyword evidence="2" id="KW-0964">Secreted</keyword>
<sequence>MRITTSSLLFLVLVIFQGFWANAQEGKSYLPNPFVELMQKLAATGVVEGLIYADFNANGTRDTGEPGLEGVRVIIVNSNGNGQTTPTNADGRWSAEVIEGNANLIMDLSSLSAGYLQTEGSDPSSVQIIANDTVQAETKGFTFQGDASGHLYSDTNGNGVQDSLEIDLPDVDVLITDQYGNTQTVITDSSGDWLATVLFGPVEVNVDETDADFPTGAFQTEGTNPSTHSIPSGEETFTENDGFFESGILSGIVYFDENGTGNQDSGEPGIANIPVEIRTSLSDTINLATDAAGNWSIRVPAGTTESLIDENAPGFPTGASQTEGNNPTTTEVVNGQTYEEFDGFLGSGILRGHLYFDEDGNGVQDIGEADMPDVDVEIIDSFGNVTILVTDVNGDWSVEVPAGNTFSNIDQQDPDFPQGAVQTEGTDPTLTQVIAGNDILSDIDGFFETDPELEGTLSGHLYSDTNGNGTQDAGEPNLPNIDVQITDTFGEVTLLETDANGDWSIVIPSGTTTSDILQSDPDFPVGAVQTEGTDPTITFVPADTSVVSDNDGFFSIEPSLVGVLQGHLYFDSNGNGVQDVGEPDMPNVDVEIIDVFGDVTLLETDVNGDWSIEVPAGNTFSNIDQQDPDFPTGATQTEGTDPSLTFVVADETTLSDLDGFFIPDANLSGTLVGHLYFDTNANGNQEIGEPDLANVDIEIIDVFGDVSIIESDVNGDWSIEVPAGNTFSNIDQQDPDFPAGAIQTEGTDPTLTFVPQDDTVLSDNDGFFLTDPNLLGTLSGHLYLDANGNGIQNSGELDLSDIEVLITDVFGNTSTVVTNANGNWSVEVPAGNTVSDINQQDANFPQGAVQTDGTDPTTTFVNVGNTTFSEDDGFFVPTPDTTGNLLGHLYFDDNGNGTQDSGEPDMPNVDVEIIDVFGVVSLIETDVNGDWSIEVPAGNTFSNIDQQDPDFPTAAIQTEGTDPSLTFVIANASTQSDKDGYFIQDPNITGSLSGHLYFDNNSNGVQDNNEPDMPNVLVQVVDGDGISQNLTTDINGNWTAQVAEGSVISTIDVEDSNFPQGATQTQGNNPTTTQVSAGDDIAEEADGFFTPNQSGTLSGIVYEDQNNNSTQDNGEPGIEGVEIEILESDGVTSTIITDANGEWFVTVSIGNTTSTINTNGPNFPQDAVQTQGTNPTISFVGSNANVSEVPDGYFIEEKTGILTGRLYFDDNGNSTQDGLEEGISNVSIRITDSSGSLFETETESNGDWSIEVIPGQTLSEIDKEDPDFPENVTQTEGTDPTTTLVISGETVNSDNDGFLIDGLEIFNAIASEGSAFNNTFFRIKGIENYPNNSVQIFNRQGVKVFDVTGYDNDEYNLRFNGYSEGNITIQKDKRLPTGTYFYILNYVNRDGEPIRKNGYLHLN</sequence>
<dbReference type="EMBL" id="FNCW01000021">
    <property type="protein sequence ID" value="SDH05626.1"/>
    <property type="molecule type" value="Genomic_DNA"/>
</dbReference>
<dbReference type="PANTHER" id="PTHR23303:SF15">
    <property type="entry name" value="COLOSSIN-A"/>
    <property type="match status" value="1"/>
</dbReference>
<feature type="domain" description="SD-repeat containing protein B" evidence="5">
    <location>
        <begin position="1099"/>
        <end position="1176"/>
    </location>
</feature>
<feature type="compositionally biased region" description="Polar residues" evidence="4">
    <location>
        <begin position="217"/>
        <end position="230"/>
    </location>
</feature>
<evidence type="ECO:0000256" key="3">
    <source>
        <dbReference type="ARBA" id="ARBA00022729"/>
    </source>
</evidence>
<dbReference type="PANTHER" id="PTHR23303">
    <property type="entry name" value="CARBOXYPEPTIDASE REGULATORY REGION-CONTAINING"/>
    <property type="match status" value="1"/>
</dbReference>
<evidence type="ECO:0000256" key="4">
    <source>
        <dbReference type="SAM" id="MobiDB-lite"/>
    </source>
</evidence>
<feature type="region of interest" description="Disordered" evidence="4">
    <location>
        <begin position="457"/>
        <end position="476"/>
    </location>
</feature>
<gene>
    <name evidence="6" type="ORF">SAMN04488027_1215</name>
</gene>
<proteinExistence type="predicted"/>